<dbReference type="SUPFAM" id="SSF52540">
    <property type="entry name" value="P-loop containing nucleoside triphosphate hydrolases"/>
    <property type="match status" value="1"/>
</dbReference>
<dbReference type="FunFam" id="3.40.50.300:FF:000016">
    <property type="entry name" value="Oligopeptide ABC transporter ATP-binding component"/>
    <property type="match status" value="1"/>
</dbReference>
<comment type="caution">
    <text evidence="5">The sequence shown here is derived from an EMBL/GenBank/DDBJ whole genome shotgun (WGS) entry which is preliminary data.</text>
</comment>
<gene>
    <name evidence="5" type="ORF">ENT82_01030</name>
</gene>
<name>A0A7C4HXE0_CALS0</name>
<dbReference type="InterPro" id="IPR050319">
    <property type="entry name" value="ABC_transp_ATP-bind"/>
</dbReference>
<dbReference type="InterPro" id="IPR017871">
    <property type="entry name" value="ABC_transporter-like_CS"/>
</dbReference>
<dbReference type="Pfam" id="PF00005">
    <property type="entry name" value="ABC_tran"/>
    <property type="match status" value="1"/>
</dbReference>
<dbReference type="GO" id="GO:0005524">
    <property type="term" value="F:ATP binding"/>
    <property type="evidence" value="ECO:0007669"/>
    <property type="project" value="UniProtKB-KW"/>
</dbReference>
<dbReference type="Pfam" id="PF08352">
    <property type="entry name" value="oligo_HPY"/>
    <property type="match status" value="1"/>
</dbReference>
<dbReference type="InterPro" id="IPR003593">
    <property type="entry name" value="AAA+_ATPase"/>
</dbReference>
<dbReference type="PROSITE" id="PS00211">
    <property type="entry name" value="ABC_TRANSPORTER_1"/>
    <property type="match status" value="1"/>
</dbReference>
<dbReference type="Gene3D" id="3.40.50.300">
    <property type="entry name" value="P-loop containing nucleotide triphosphate hydrolases"/>
    <property type="match status" value="1"/>
</dbReference>
<evidence type="ECO:0000256" key="3">
    <source>
        <dbReference type="ARBA" id="ARBA00022840"/>
    </source>
</evidence>
<dbReference type="EMBL" id="DTAD01000013">
    <property type="protein sequence ID" value="HGN89703.1"/>
    <property type="molecule type" value="Genomic_DNA"/>
</dbReference>
<evidence type="ECO:0000256" key="1">
    <source>
        <dbReference type="ARBA" id="ARBA00022448"/>
    </source>
</evidence>
<dbReference type="CDD" id="cd03257">
    <property type="entry name" value="ABC_NikE_OppD_transporters"/>
    <property type="match status" value="1"/>
</dbReference>
<proteinExistence type="predicted"/>
<evidence type="ECO:0000259" key="4">
    <source>
        <dbReference type="PROSITE" id="PS50893"/>
    </source>
</evidence>
<accession>A0A7C4HXE0</accession>
<dbReference type="GO" id="GO:0015833">
    <property type="term" value="P:peptide transport"/>
    <property type="evidence" value="ECO:0007669"/>
    <property type="project" value="InterPro"/>
</dbReference>
<keyword evidence="1" id="KW-0813">Transport</keyword>
<feature type="domain" description="ABC transporter" evidence="4">
    <location>
        <begin position="2"/>
        <end position="259"/>
    </location>
</feature>
<keyword evidence="3 5" id="KW-0067">ATP-binding</keyword>
<dbReference type="InterPro" id="IPR003439">
    <property type="entry name" value="ABC_transporter-like_ATP-bd"/>
</dbReference>
<dbReference type="InterPro" id="IPR027417">
    <property type="entry name" value="P-loop_NTPase"/>
</dbReference>
<evidence type="ECO:0000256" key="2">
    <source>
        <dbReference type="ARBA" id="ARBA00022741"/>
    </source>
</evidence>
<dbReference type="GO" id="GO:0055085">
    <property type="term" value="P:transmembrane transport"/>
    <property type="evidence" value="ECO:0007669"/>
    <property type="project" value="UniProtKB-ARBA"/>
</dbReference>
<organism evidence="5">
    <name type="scientific">Caldiarchaeum subterraneum</name>
    <dbReference type="NCBI Taxonomy" id="311458"/>
    <lineage>
        <taxon>Archaea</taxon>
        <taxon>Nitrososphaerota</taxon>
        <taxon>Candidatus Caldarchaeales</taxon>
        <taxon>Candidatus Caldarchaeaceae</taxon>
        <taxon>Candidatus Caldarchaeum</taxon>
    </lineage>
</organism>
<dbReference type="NCBIfam" id="TIGR01727">
    <property type="entry name" value="oligo_HPY"/>
    <property type="match status" value="1"/>
</dbReference>
<dbReference type="PANTHER" id="PTHR43776">
    <property type="entry name" value="TRANSPORT ATP-BINDING PROTEIN"/>
    <property type="match status" value="1"/>
</dbReference>
<dbReference type="PROSITE" id="PS50893">
    <property type="entry name" value="ABC_TRANSPORTER_2"/>
    <property type="match status" value="1"/>
</dbReference>
<dbReference type="SMART" id="SM00382">
    <property type="entry name" value="AAA"/>
    <property type="match status" value="1"/>
</dbReference>
<dbReference type="InterPro" id="IPR013563">
    <property type="entry name" value="Oligopep_ABC_C"/>
</dbReference>
<protein>
    <submittedName>
        <fullName evidence="5">ATP-binding cassette domain-containing protein</fullName>
    </submittedName>
</protein>
<keyword evidence="2" id="KW-0547">Nucleotide-binding</keyword>
<evidence type="ECO:0000313" key="5">
    <source>
        <dbReference type="EMBL" id="HGN89703.1"/>
    </source>
</evidence>
<reference evidence="5" key="1">
    <citation type="journal article" date="2020" name="mSystems">
        <title>Genome- and Community-Level Interaction Insights into Carbon Utilization and Element Cycling Functions of Hydrothermarchaeota in Hydrothermal Sediment.</title>
        <authorList>
            <person name="Zhou Z."/>
            <person name="Liu Y."/>
            <person name="Xu W."/>
            <person name="Pan J."/>
            <person name="Luo Z.H."/>
            <person name="Li M."/>
        </authorList>
    </citation>
    <scope>NUCLEOTIDE SEQUENCE [LARGE SCALE GENOMIC DNA]</scope>
    <source>
        <strain evidence="5">SpSt-613</strain>
    </source>
</reference>
<sequence>MLKLAEVRKWFPVQKGFLERLLAREKLYVKAVDGVSLTVNAGQSLAVVGESGCGKTTLGKMILRLIEPTSGRIYFNDMDITELKGEPLRKLRKKMHIIYQDPYASLNPRMTVGDILKDPLKIHGLINSDEEAREFVLNVLERVGLTPPAEFYNLYPRHLSGGQRQRVAIARAIILRPELIVADEPVSMIDVSLRASILNLMMDLKKEFSLTYIFITHDLAVAKYIADEIAVMYLGKIIEKAPVRSIFSNSLHPYTQALLSAIPLPKTSGKRVKRPAISGEIPSPINPPMGCRFNPRCPFMRKKCLEEEPPLIEAERGHWVACWMVLGEY</sequence>
<dbReference type="AlphaFoldDB" id="A0A7C4HXE0"/>
<dbReference type="GO" id="GO:0016887">
    <property type="term" value="F:ATP hydrolysis activity"/>
    <property type="evidence" value="ECO:0007669"/>
    <property type="project" value="InterPro"/>
</dbReference>